<accession>A0A5N6JWE6</accession>
<name>A0A5N6JWE6_MONLA</name>
<evidence type="ECO:0000313" key="2">
    <source>
        <dbReference type="EMBL" id="KAB8293258.1"/>
    </source>
</evidence>
<feature type="compositionally biased region" description="Basic and acidic residues" evidence="1">
    <location>
        <begin position="244"/>
        <end position="259"/>
    </location>
</feature>
<organism evidence="2 3">
    <name type="scientific">Monilinia laxa</name>
    <name type="common">Brown rot fungus</name>
    <name type="synonym">Sclerotinia laxa</name>
    <dbReference type="NCBI Taxonomy" id="61186"/>
    <lineage>
        <taxon>Eukaryota</taxon>
        <taxon>Fungi</taxon>
        <taxon>Dikarya</taxon>
        <taxon>Ascomycota</taxon>
        <taxon>Pezizomycotina</taxon>
        <taxon>Leotiomycetes</taxon>
        <taxon>Helotiales</taxon>
        <taxon>Sclerotiniaceae</taxon>
        <taxon>Monilinia</taxon>
    </lineage>
</organism>
<feature type="region of interest" description="Disordered" evidence="1">
    <location>
        <begin position="217"/>
        <end position="259"/>
    </location>
</feature>
<reference evidence="2 3" key="1">
    <citation type="submission" date="2019-06" db="EMBL/GenBank/DDBJ databases">
        <title>Genome Sequence of the Brown Rot Fungal Pathogen Monilinia laxa.</title>
        <authorList>
            <person name="De Miccolis Angelini R.M."/>
            <person name="Landi L."/>
            <person name="Abate D."/>
            <person name="Pollastro S."/>
            <person name="Romanazzi G."/>
            <person name="Faretra F."/>
        </authorList>
    </citation>
    <scope>NUCLEOTIDE SEQUENCE [LARGE SCALE GENOMIC DNA]</scope>
    <source>
        <strain evidence="2 3">Mlax316</strain>
    </source>
</reference>
<protein>
    <submittedName>
        <fullName evidence="2">Uncharacterized protein</fullName>
    </submittedName>
</protein>
<dbReference type="AlphaFoldDB" id="A0A5N6JWE6"/>
<evidence type="ECO:0000256" key="1">
    <source>
        <dbReference type="SAM" id="MobiDB-lite"/>
    </source>
</evidence>
<keyword evidence="3" id="KW-1185">Reference proteome</keyword>
<evidence type="ECO:0000313" key="3">
    <source>
        <dbReference type="Proteomes" id="UP000326757"/>
    </source>
</evidence>
<dbReference type="Proteomes" id="UP000326757">
    <property type="component" value="Unassembled WGS sequence"/>
</dbReference>
<dbReference type="EMBL" id="VIGI01000012">
    <property type="protein sequence ID" value="KAB8293258.1"/>
    <property type="molecule type" value="Genomic_DNA"/>
</dbReference>
<dbReference type="OrthoDB" id="3538853at2759"/>
<comment type="caution">
    <text evidence="2">The sequence shown here is derived from an EMBL/GenBank/DDBJ whole genome shotgun (WGS) entry which is preliminary data.</text>
</comment>
<sequence length="259" mass="28885">MPQKSPCPISLPVTISGRVDLLPFCINLEKIPLTKMSAFQTLVSDLTGIITPLNNLCEWEFQGRIIYTKEHLGAFDADISAIPIQRDPLCIESATINDGQYNKLAIVSSRSSSLRHRLNSSTCVASLYADTEASMKPDYTASSYEAISQHSTFIPTPTTSVEQQGEYNTFSIQNDSVEHEPQSAYIECPSYTSGPTPIDSWYEKPERHEKIAYRLSDPTADPIAQKKMKKSAGQKRAETQVIAHADKKKDRKDWSCFAD</sequence>
<gene>
    <name evidence="2" type="ORF">EYC80_007589</name>
</gene>
<proteinExistence type="predicted"/>